<organism evidence="1 2">
    <name type="scientific">Trifolium pratense</name>
    <name type="common">Red clover</name>
    <dbReference type="NCBI Taxonomy" id="57577"/>
    <lineage>
        <taxon>Eukaryota</taxon>
        <taxon>Viridiplantae</taxon>
        <taxon>Streptophyta</taxon>
        <taxon>Embryophyta</taxon>
        <taxon>Tracheophyta</taxon>
        <taxon>Spermatophyta</taxon>
        <taxon>Magnoliopsida</taxon>
        <taxon>eudicotyledons</taxon>
        <taxon>Gunneridae</taxon>
        <taxon>Pentapetalae</taxon>
        <taxon>rosids</taxon>
        <taxon>fabids</taxon>
        <taxon>Fabales</taxon>
        <taxon>Fabaceae</taxon>
        <taxon>Papilionoideae</taxon>
        <taxon>50 kb inversion clade</taxon>
        <taxon>NPAAA clade</taxon>
        <taxon>Hologalegina</taxon>
        <taxon>IRL clade</taxon>
        <taxon>Trifolieae</taxon>
        <taxon>Trifolium</taxon>
    </lineage>
</organism>
<gene>
    <name evidence="1" type="ORF">MILVUS5_LOCUS14789</name>
</gene>
<proteinExistence type="predicted"/>
<dbReference type="EMBL" id="CASHSV030000109">
    <property type="protein sequence ID" value="CAJ2645988.1"/>
    <property type="molecule type" value="Genomic_DNA"/>
</dbReference>
<accession>A0ACB0JR33</accession>
<comment type="caution">
    <text evidence="1">The sequence shown here is derived from an EMBL/GenBank/DDBJ whole genome shotgun (WGS) entry which is preliminary data.</text>
</comment>
<name>A0ACB0JR33_TRIPR</name>
<evidence type="ECO:0000313" key="2">
    <source>
        <dbReference type="Proteomes" id="UP001177021"/>
    </source>
</evidence>
<dbReference type="Proteomes" id="UP001177021">
    <property type="component" value="Unassembled WGS sequence"/>
</dbReference>
<evidence type="ECO:0000313" key="1">
    <source>
        <dbReference type="EMBL" id="CAJ2645988.1"/>
    </source>
</evidence>
<keyword evidence="2" id="KW-1185">Reference proteome</keyword>
<reference evidence="1" key="1">
    <citation type="submission" date="2023-10" db="EMBL/GenBank/DDBJ databases">
        <authorList>
            <person name="Rodriguez Cubillos JULIANA M."/>
            <person name="De Vega J."/>
        </authorList>
    </citation>
    <scope>NUCLEOTIDE SEQUENCE</scope>
</reference>
<sequence length="217" mass="23867">MSVQEYYSGFLNLWTEHSAIIHAKVPKSSLAVVQEVYNTSRRDQFLMKLRPEFEVVKGALLNRNSVPSLDTCVGELLREEQRLATQGIMSHDSVISEPVTVAYAAQSRGNGHDLRHIQCFSCKQFGHFASGCSKKFCNYCKKRDHIISDCPIHPPRRTQRPVQAFHASTSSEVGPSITSTSTDGALQSEIIQQMVLSALSALGIQGTSVGEGDREGA</sequence>
<protein>
    <submittedName>
        <fullName evidence="1">Uncharacterized protein</fullName>
    </submittedName>
</protein>